<comment type="caution">
    <text evidence="2">The sequence shown here is derived from an EMBL/GenBank/DDBJ whole genome shotgun (WGS) entry which is preliminary data.</text>
</comment>
<evidence type="ECO:0000313" key="2">
    <source>
        <dbReference type="EMBL" id="KAG0150379.1"/>
    </source>
</evidence>
<feature type="chain" id="PRO_5040133945" evidence="1">
    <location>
        <begin position="18"/>
        <end position="801"/>
    </location>
</feature>
<sequence length="801" mass="91839">MWLHLFCGLSCIKVRMAREFIMKILYLARESPLLDDSDYRRIPKDIRTTMKNLSVTPELEEQICCPVCFSLYTPATAPWVCTYKQTVRARECGENLFTLKTLYHAISDKGQGQHTPSRLANLPPMEIGIPRNIYVTQKLTSWLSWFLNKENTEDQIEAWSRELNESTDKRKMQDIQQSAAWKDLSWPPKPPTLEDSTSLMPEPLNLVVSLFIDWFNLRGNKKAGSQTLMGLLAYNCLNLPPSLRNLVGNVCVTGIIPGPNSPDMTTISHVLAGTVDELLLLENGVTMQTRRWPTGRLVRVKLLPILGDVVGIHKAAGYASHLAIQYCSFCWGKSDDLSKMHIGKLRTAEEVFRTSRLWKEAKTLNRREEIVKSTGVRWSEFNRLTYRDPIKDKPLGMMHNWLEGVLQHHFRFRWGFVVFSKEQKTNIKRRASEGGGDYSSKRVMYKEGQGNAFEADEDGEGNAVEADEDVEGDAGLDGGLFTEVDINLFRHRMLDIVVPNGVSKMPTNLGESKHGSLRAAQWYSLFAFIIPLVILEIYVDDVEKLDPQSNRGRILKNIGYLVQCTNLVFSRRVSEWEANNFEVCYRKYHETSVQIFGKLGTKPNHHYALHIPDQMRRWGPLGQVAEFAGERMIGFIQKIQTNTKLAEMDKTMIYKTCQLQRLMSDYPVIEEYTNEKESGGEGGPSTSMKNAVILGEEDYIALLNHVREEFPETRHHHHLPHPKNLLILWRWAIPKAFHRNSRKVLISVMKLNNCIKYIDKGKSKYGIINQIYEYKNPENKVKTTLRILPVTNLYPKDLESA</sequence>
<name>A0A9P6NUC8_9BASI</name>
<dbReference type="PANTHER" id="PTHR31912:SF34">
    <property type="entry name" value="NOTOCHORD-RELATED PROTEIN"/>
    <property type="match status" value="1"/>
</dbReference>
<accession>A0A9P6NUC8</accession>
<organism evidence="2 3">
    <name type="scientific">Cronartium quercuum f. sp. fusiforme G11</name>
    <dbReference type="NCBI Taxonomy" id="708437"/>
    <lineage>
        <taxon>Eukaryota</taxon>
        <taxon>Fungi</taxon>
        <taxon>Dikarya</taxon>
        <taxon>Basidiomycota</taxon>
        <taxon>Pucciniomycotina</taxon>
        <taxon>Pucciniomycetes</taxon>
        <taxon>Pucciniales</taxon>
        <taxon>Coleosporiaceae</taxon>
        <taxon>Cronartium</taxon>
    </lineage>
</organism>
<feature type="signal peptide" evidence="1">
    <location>
        <begin position="1"/>
        <end position="17"/>
    </location>
</feature>
<reference evidence="2" key="1">
    <citation type="submission" date="2013-11" db="EMBL/GenBank/DDBJ databases">
        <title>Genome sequence of the fusiform rust pathogen reveals effectors for host alternation and coevolution with pine.</title>
        <authorList>
            <consortium name="DOE Joint Genome Institute"/>
            <person name="Smith K."/>
            <person name="Pendleton A."/>
            <person name="Kubisiak T."/>
            <person name="Anderson C."/>
            <person name="Salamov A."/>
            <person name="Aerts A."/>
            <person name="Riley R."/>
            <person name="Clum A."/>
            <person name="Lindquist E."/>
            <person name="Ence D."/>
            <person name="Campbell M."/>
            <person name="Kronenberg Z."/>
            <person name="Feau N."/>
            <person name="Dhillon B."/>
            <person name="Hamelin R."/>
            <person name="Burleigh J."/>
            <person name="Smith J."/>
            <person name="Yandell M."/>
            <person name="Nelson C."/>
            <person name="Grigoriev I."/>
            <person name="Davis J."/>
        </authorList>
    </citation>
    <scope>NUCLEOTIDE SEQUENCE</scope>
    <source>
        <strain evidence="2">G11</strain>
    </source>
</reference>
<keyword evidence="3" id="KW-1185">Reference proteome</keyword>
<feature type="non-terminal residue" evidence="2">
    <location>
        <position position="801"/>
    </location>
</feature>
<keyword evidence="1" id="KW-0732">Signal</keyword>
<dbReference type="EMBL" id="MU167220">
    <property type="protein sequence ID" value="KAG0150379.1"/>
    <property type="molecule type" value="Genomic_DNA"/>
</dbReference>
<dbReference type="OrthoDB" id="2505776at2759"/>
<protein>
    <submittedName>
        <fullName evidence="2">Uncharacterized protein</fullName>
    </submittedName>
</protein>
<dbReference type="AlphaFoldDB" id="A0A9P6NUC8"/>
<dbReference type="Proteomes" id="UP000886653">
    <property type="component" value="Unassembled WGS sequence"/>
</dbReference>
<evidence type="ECO:0000256" key="1">
    <source>
        <dbReference type="SAM" id="SignalP"/>
    </source>
</evidence>
<proteinExistence type="predicted"/>
<dbReference type="PANTHER" id="PTHR31912">
    <property type="entry name" value="IP13529P"/>
    <property type="match status" value="1"/>
</dbReference>
<gene>
    <name evidence="2" type="ORF">CROQUDRAFT_680818</name>
</gene>
<evidence type="ECO:0000313" key="3">
    <source>
        <dbReference type="Proteomes" id="UP000886653"/>
    </source>
</evidence>